<feature type="region of interest" description="Disordered" evidence="1">
    <location>
        <begin position="356"/>
        <end position="381"/>
    </location>
</feature>
<gene>
    <name evidence="2" type="ORF">QBZ16_000431</name>
</gene>
<organism evidence="2 3">
    <name type="scientific">Prototheca wickerhamii</name>
    <dbReference type="NCBI Taxonomy" id="3111"/>
    <lineage>
        <taxon>Eukaryota</taxon>
        <taxon>Viridiplantae</taxon>
        <taxon>Chlorophyta</taxon>
        <taxon>core chlorophytes</taxon>
        <taxon>Trebouxiophyceae</taxon>
        <taxon>Chlorellales</taxon>
        <taxon>Chlorellaceae</taxon>
        <taxon>Prototheca</taxon>
    </lineage>
</organism>
<dbReference type="InterPro" id="IPR016024">
    <property type="entry name" value="ARM-type_fold"/>
</dbReference>
<protein>
    <submittedName>
        <fullName evidence="2">Uncharacterized protein</fullName>
    </submittedName>
</protein>
<proteinExistence type="predicted"/>
<keyword evidence="3" id="KW-1185">Reference proteome</keyword>
<accession>A0AAD9IPW6</accession>
<dbReference type="InterPro" id="IPR011989">
    <property type="entry name" value="ARM-like"/>
</dbReference>
<dbReference type="Proteomes" id="UP001255856">
    <property type="component" value="Unassembled WGS sequence"/>
</dbReference>
<evidence type="ECO:0000313" key="2">
    <source>
        <dbReference type="EMBL" id="KAK2080577.1"/>
    </source>
</evidence>
<feature type="region of interest" description="Disordered" evidence="1">
    <location>
        <begin position="527"/>
        <end position="547"/>
    </location>
</feature>
<evidence type="ECO:0000256" key="1">
    <source>
        <dbReference type="SAM" id="MobiDB-lite"/>
    </source>
</evidence>
<comment type="caution">
    <text evidence="2">The sequence shown here is derived from an EMBL/GenBank/DDBJ whole genome shotgun (WGS) entry which is preliminary data.</text>
</comment>
<dbReference type="EMBL" id="JASFZW010000001">
    <property type="protein sequence ID" value="KAK2080577.1"/>
    <property type="molecule type" value="Genomic_DNA"/>
</dbReference>
<reference evidence="2" key="1">
    <citation type="submission" date="2021-01" db="EMBL/GenBank/DDBJ databases">
        <authorList>
            <person name="Eckstrom K.M.E."/>
        </authorList>
    </citation>
    <scope>NUCLEOTIDE SEQUENCE</scope>
    <source>
        <strain evidence="2">UVCC 0001</strain>
    </source>
</reference>
<dbReference type="Gene3D" id="1.25.10.10">
    <property type="entry name" value="Leucine-rich Repeat Variant"/>
    <property type="match status" value="1"/>
</dbReference>
<evidence type="ECO:0000313" key="3">
    <source>
        <dbReference type="Proteomes" id="UP001255856"/>
    </source>
</evidence>
<sequence>MVFSGFNAEGESDQECLDPISGDIMQDPVILGSTGQTGEPEPRSAARLLELDVSSNCASLPAGDGAGAPQAHKATSLRGYPSELGPGAQIVEEGAKVEDALRPLSALQRSGDPTPQEEARAVLGARTLALLAGRPACQRAMLDLNAIPLVLVLLGRPSCAPSGLAPHLLRLLHRLAAWRADVAVEIVRAGGLLVAARLLGEEDAATRAAAALALYFLAQQAPVAAMPALLGDLAAEARRRGLDARPALAFWRWQGADEGETSDLSPEDRNLVLLVHALVAPQRPVPPEAALTAADSAVPGKLARAIALCPDEAAGDDLRYAAERALCALGRGSSWDLQALVDALLRATAARLDEGHGAGGAEAEDGASTPTAPAPLSRTSTPSGYSLAGRLCRALWVLGSEPGVSGTFWKQAHLRSAHARAAIDAAVRCAAALPAGPLAADIWGWLATLVGEPEGAINRALAEATEAARAVFEPRAVTAGLLRTLGDPAVLADDDGDHVAAVRCAELACAFTSNLCASKSGFGLSERRQSQGQGQVPGRTGEEASRWRRRLPQVLRQLHGSLEAAEPPGEVDPAIPVALTLTGLCCGLWSLLARLNAQLADEVTGAKTAGPAREARLAAARALAGRCKAVFAALTAGVTTLGTLSASPPAERAVRAWAVAMTGPGGRQELVDLLGALRDDPGCSAACREAARRLLLDLEHGKKARELTRRQVTCLAAEPPRQAPAYPQP</sequence>
<dbReference type="AlphaFoldDB" id="A0AAD9IPW6"/>
<name>A0AAD9IPW6_PROWI</name>
<dbReference type="SUPFAM" id="SSF48371">
    <property type="entry name" value="ARM repeat"/>
    <property type="match status" value="1"/>
</dbReference>